<protein>
    <submittedName>
        <fullName evidence="1">Uncharacterized protein</fullName>
    </submittedName>
</protein>
<evidence type="ECO:0000313" key="2">
    <source>
        <dbReference type="Proteomes" id="UP000887159"/>
    </source>
</evidence>
<name>A0A8X6RMM9_TRICX</name>
<proteinExistence type="predicted"/>
<reference evidence="1" key="1">
    <citation type="submission" date="2020-08" db="EMBL/GenBank/DDBJ databases">
        <title>Multicomponent nature underlies the extraordinary mechanical properties of spider dragline silk.</title>
        <authorList>
            <person name="Kono N."/>
            <person name="Nakamura H."/>
            <person name="Mori M."/>
            <person name="Yoshida Y."/>
            <person name="Ohtoshi R."/>
            <person name="Malay A.D."/>
            <person name="Moran D.A.P."/>
            <person name="Tomita M."/>
            <person name="Numata K."/>
            <person name="Arakawa K."/>
        </authorList>
    </citation>
    <scope>NUCLEOTIDE SEQUENCE</scope>
</reference>
<organism evidence="1 2">
    <name type="scientific">Trichonephila clavipes</name>
    <name type="common">Golden silk orbweaver</name>
    <name type="synonym">Nephila clavipes</name>
    <dbReference type="NCBI Taxonomy" id="2585209"/>
    <lineage>
        <taxon>Eukaryota</taxon>
        <taxon>Metazoa</taxon>
        <taxon>Ecdysozoa</taxon>
        <taxon>Arthropoda</taxon>
        <taxon>Chelicerata</taxon>
        <taxon>Arachnida</taxon>
        <taxon>Araneae</taxon>
        <taxon>Araneomorphae</taxon>
        <taxon>Entelegynae</taxon>
        <taxon>Araneoidea</taxon>
        <taxon>Nephilidae</taxon>
        <taxon>Trichonephila</taxon>
    </lineage>
</organism>
<sequence length="144" mass="16067">MYIHKLDSVAIEVSSRPNLTGIVRGFTCFAQTSDRLSRLTQTLQLVGRGSRLEIHTKPFATAVDLNGQKIKYHDNQRAGLFPALDRTFCCQDLNRSKVWTNKPTNLPHSPLGFELTPLLTADPLLALETFCRLQESAADGRPSE</sequence>
<keyword evidence="2" id="KW-1185">Reference proteome</keyword>
<dbReference type="AlphaFoldDB" id="A0A8X6RMM9"/>
<dbReference type="EMBL" id="BMAU01021185">
    <property type="protein sequence ID" value="GFX95319.1"/>
    <property type="molecule type" value="Genomic_DNA"/>
</dbReference>
<dbReference type="Proteomes" id="UP000887159">
    <property type="component" value="Unassembled WGS sequence"/>
</dbReference>
<gene>
    <name evidence="1" type="ORF">TNCV_849091</name>
</gene>
<evidence type="ECO:0000313" key="1">
    <source>
        <dbReference type="EMBL" id="GFX95319.1"/>
    </source>
</evidence>
<accession>A0A8X6RMM9</accession>
<comment type="caution">
    <text evidence="1">The sequence shown here is derived from an EMBL/GenBank/DDBJ whole genome shotgun (WGS) entry which is preliminary data.</text>
</comment>